<evidence type="ECO:0000313" key="7">
    <source>
        <dbReference type="Proteomes" id="UP000800200"/>
    </source>
</evidence>
<evidence type="ECO:0000256" key="3">
    <source>
        <dbReference type="ARBA" id="ARBA00023002"/>
    </source>
</evidence>
<dbReference type="PANTHER" id="PTHR10543">
    <property type="entry name" value="BETA-CAROTENE DIOXYGENASE"/>
    <property type="match status" value="1"/>
</dbReference>
<dbReference type="GO" id="GO:0016121">
    <property type="term" value="P:carotene catabolic process"/>
    <property type="evidence" value="ECO:0007669"/>
    <property type="project" value="TreeGrafter"/>
</dbReference>
<evidence type="ECO:0000256" key="4">
    <source>
        <dbReference type="ARBA" id="ARBA00023004"/>
    </source>
</evidence>
<feature type="binding site" evidence="5">
    <location>
        <position position="514"/>
    </location>
    <ligand>
        <name>Fe cation</name>
        <dbReference type="ChEBI" id="CHEBI:24875"/>
        <note>catalytic</note>
    </ligand>
</feature>
<dbReference type="PANTHER" id="PTHR10543:SF89">
    <property type="entry name" value="CAROTENOID 9,10(9',10')-CLEAVAGE DIOXYGENASE 1"/>
    <property type="match status" value="1"/>
</dbReference>
<dbReference type="Proteomes" id="UP000800200">
    <property type="component" value="Unassembled WGS sequence"/>
</dbReference>
<evidence type="ECO:0000256" key="2">
    <source>
        <dbReference type="ARBA" id="ARBA00022723"/>
    </source>
</evidence>
<keyword evidence="3" id="KW-0560">Oxidoreductase</keyword>
<evidence type="ECO:0000313" key="6">
    <source>
        <dbReference type="EMBL" id="KAF2187918.1"/>
    </source>
</evidence>
<gene>
    <name evidence="6" type="ORF">K469DRAFT_769739</name>
</gene>
<comment type="similarity">
    <text evidence="1">Belongs to the carotenoid oxygenase family.</text>
</comment>
<name>A0A6A6EBK7_9PEZI</name>
<dbReference type="GO" id="GO:0046872">
    <property type="term" value="F:metal ion binding"/>
    <property type="evidence" value="ECO:0007669"/>
    <property type="project" value="UniProtKB-KW"/>
</dbReference>
<keyword evidence="6" id="KW-0223">Dioxygenase</keyword>
<keyword evidence="2 5" id="KW-0479">Metal-binding</keyword>
<sequence>MAPAKLTTFSIDQQPPVPVDEYDFRVFKLLDAANHNRVSLYTVPGQMPVHNELSHIEVQVSGTLPDDLEGVYLRNGTNIQFTPTNIRLHSFSGAGMIHQVQIRNGTATYSNFYVRTPRFEIERKIGREVFVEFSDIAGAGTAALEKIKALQTKVKKGLVPEFSQYELTPGSTSIRYHSGRLYCLQETGYAFVLEAHRCEDSKLMLDGRGHLETWNGEWEGPFSAHPRFDPVTGDMYNLSLGDKSVIMAGRISKGLWHSQASFDQTNGEMSWLHDFFLTENYIIFPDISMRRDFSGLSKEVGSIFSFEHKYPMRWGIIPRKFESGDQVQWFTTQNPSSIWHVINGWEKTGPNGSRQIILFSPCFEDYPPDVPIHTPAEPHAKVKTWTLDLDSGKVVDEQVLLDHHYERPSLNLDYVGLPSRYCYLLDEECDGYMGKGVLKYDMIAKKEVAYFSYGDMYGGEAYYVPKSNARSEDDGYLLDILMTGENSELIVIDATAMKELARLHLPQRVPFGVHATWLTKDEVTSL</sequence>
<feature type="binding site" evidence="5">
    <location>
        <position position="225"/>
    </location>
    <ligand>
        <name>Fe cation</name>
        <dbReference type="ChEBI" id="CHEBI:24875"/>
        <note>catalytic</note>
    </ligand>
</feature>
<dbReference type="Pfam" id="PF03055">
    <property type="entry name" value="RPE65"/>
    <property type="match status" value="1"/>
</dbReference>
<evidence type="ECO:0000256" key="5">
    <source>
        <dbReference type="PIRSR" id="PIRSR604294-1"/>
    </source>
</evidence>
<feature type="binding site" evidence="5">
    <location>
        <position position="340"/>
    </location>
    <ligand>
        <name>Fe cation</name>
        <dbReference type="ChEBI" id="CHEBI:24875"/>
        <note>catalytic</note>
    </ligand>
</feature>
<keyword evidence="7" id="KW-1185">Reference proteome</keyword>
<protein>
    <submittedName>
        <fullName evidence="6">Carotenoid cleavage dioxygenase</fullName>
    </submittedName>
</protein>
<feature type="binding site" evidence="5">
    <location>
        <position position="273"/>
    </location>
    <ligand>
        <name>Fe cation</name>
        <dbReference type="ChEBI" id="CHEBI:24875"/>
        <note>catalytic</note>
    </ligand>
</feature>
<comment type="cofactor">
    <cofactor evidence="5">
        <name>Fe(2+)</name>
        <dbReference type="ChEBI" id="CHEBI:29033"/>
    </cofactor>
    <text evidence="5">Binds 1 Fe(2+) ion per subunit.</text>
</comment>
<reference evidence="6" key="1">
    <citation type="journal article" date="2020" name="Stud. Mycol.">
        <title>101 Dothideomycetes genomes: a test case for predicting lifestyles and emergence of pathogens.</title>
        <authorList>
            <person name="Haridas S."/>
            <person name="Albert R."/>
            <person name="Binder M."/>
            <person name="Bloem J."/>
            <person name="Labutti K."/>
            <person name="Salamov A."/>
            <person name="Andreopoulos B."/>
            <person name="Baker S."/>
            <person name="Barry K."/>
            <person name="Bills G."/>
            <person name="Bluhm B."/>
            <person name="Cannon C."/>
            <person name="Castanera R."/>
            <person name="Culley D."/>
            <person name="Daum C."/>
            <person name="Ezra D."/>
            <person name="Gonzalez J."/>
            <person name="Henrissat B."/>
            <person name="Kuo A."/>
            <person name="Liang C."/>
            <person name="Lipzen A."/>
            <person name="Lutzoni F."/>
            <person name="Magnuson J."/>
            <person name="Mondo S."/>
            <person name="Nolan M."/>
            <person name="Ohm R."/>
            <person name="Pangilinan J."/>
            <person name="Park H.-J."/>
            <person name="Ramirez L."/>
            <person name="Alfaro M."/>
            <person name="Sun H."/>
            <person name="Tritt A."/>
            <person name="Yoshinaga Y."/>
            <person name="Zwiers L.-H."/>
            <person name="Turgeon B."/>
            <person name="Goodwin S."/>
            <person name="Spatafora J."/>
            <person name="Crous P."/>
            <person name="Grigoriev I."/>
        </authorList>
    </citation>
    <scope>NUCLEOTIDE SEQUENCE</scope>
    <source>
        <strain evidence="6">CBS 207.26</strain>
    </source>
</reference>
<evidence type="ECO:0000256" key="1">
    <source>
        <dbReference type="ARBA" id="ARBA00006787"/>
    </source>
</evidence>
<keyword evidence="4 5" id="KW-0408">Iron</keyword>
<organism evidence="6 7">
    <name type="scientific">Zopfia rhizophila CBS 207.26</name>
    <dbReference type="NCBI Taxonomy" id="1314779"/>
    <lineage>
        <taxon>Eukaryota</taxon>
        <taxon>Fungi</taxon>
        <taxon>Dikarya</taxon>
        <taxon>Ascomycota</taxon>
        <taxon>Pezizomycotina</taxon>
        <taxon>Dothideomycetes</taxon>
        <taxon>Dothideomycetes incertae sedis</taxon>
        <taxon>Zopfiaceae</taxon>
        <taxon>Zopfia</taxon>
    </lineage>
</organism>
<dbReference type="OrthoDB" id="1069523at2759"/>
<dbReference type="GO" id="GO:0010436">
    <property type="term" value="F:carotenoid dioxygenase activity"/>
    <property type="evidence" value="ECO:0007669"/>
    <property type="project" value="TreeGrafter"/>
</dbReference>
<proteinExistence type="inferred from homology"/>
<dbReference type="EMBL" id="ML994625">
    <property type="protein sequence ID" value="KAF2187918.1"/>
    <property type="molecule type" value="Genomic_DNA"/>
</dbReference>
<dbReference type="InterPro" id="IPR004294">
    <property type="entry name" value="Carotenoid_Oase"/>
</dbReference>
<dbReference type="AlphaFoldDB" id="A0A6A6EBK7"/>
<accession>A0A6A6EBK7</accession>